<reference evidence="3" key="1">
    <citation type="submission" date="2021-06" db="EMBL/GenBank/DDBJ databases">
        <title>Comparative genomics, transcriptomics and evolutionary studies reveal genomic signatures of adaptation to plant cell wall in hemibiotrophic fungi.</title>
        <authorList>
            <consortium name="DOE Joint Genome Institute"/>
            <person name="Baroncelli R."/>
            <person name="Diaz J.F."/>
            <person name="Benocci T."/>
            <person name="Peng M."/>
            <person name="Battaglia E."/>
            <person name="Haridas S."/>
            <person name="Andreopoulos W."/>
            <person name="Labutti K."/>
            <person name="Pangilinan J."/>
            <person name="Floch G.L."/>
            <person name="Makela M.R."/>
            <person name="Henrissat B."/>
            <person name="Grigoriev I.V."/>
            <person name="Crouch J.A."/>
            <person name="De Vries R.P."/>
            <person name="Sukno S.A."/>
            <person name="Thon M.R."/>
        </authorList>
    </citation>
    <scope>NUCLEOTIDE SEQUENCE</scope>
    <source>
        <strain evidence="3">CBS 193.32</strain>
    </source>
</reference>
<dbReference type="EMBL" id="JAHMHR010000065">
    <property type="protein sequence ID" value="KAK1659060.1"/>
    <property type="molecule type" value="Genomic_DNA"/>
</dbReference>
<evidence type="ECO:0000259" key="2">
    <source>
        <dbReference type="Pfam" id="PF05433"/>
    </source>
</evidence>
<dbReference type="InterPro" id="IPR008816">
    <property type="entry name" value="Gly_zipper_2TM_dom"/>
</dbReference>
<feature type="compositionally biased region" description="Basic residues" evidence="1">
    <location>
        <begin position="171"/>
        <end position="180"/>
    </location>
</feature>
<gene>
    <name evidence="3" type="ORF">BDP55DRAFT_733567</name>
</gene>
<dbReference type="RefSeq" id="XP_060423824.1">
    <property type="nucleotide sequence ID" value="XM_060580107.1"/>
</dbReference>
<feature type="compositionally biased region" description="Basic residues" evidence="1">
    <location>
        <begin position="227"/>
        <end position="253"/>
    </location>
</feature>
<accession>A0AAJ0A9K3</accession>
<dbReference type="AlphaFoldDB" id="A0AAJ0A9K3"/>
<dbReference type="GeneID" id="85464633"/>
<protein>
    <recommendedName>
        <fullName evidence="2">Glycine zipper 2TM domain-containing protein</fullName>
    </recommendedName>
</protein>
<feature type="compositionally biased region" description="Low complexity" evidence="1">
    <location>
        <begin position="51"/>
        <end position="65"/>
    </location>
</feature>
<sequence length="253" mass="25777">MSAQDYYGGTRQNTHTPGGSSSRHSQHLSAGPLIDQAGYCPRSATSDRPRSSFSSLGLPGSSSGSSHHRSRSSGPPGYDAQLGTGQEGERGLVSTIGGGAAGGYAGKKFLGGKLGAVAGALGGAVVANKLEHRLSGSHHGHSSSSSHGHGHHGHHGHHHPPPPPPPPPHYGGHHHHHHHGGPPPPPYGGHHYGPPHHGPPHHGGSHHSSGGFGGLVGSLMHREKSHGGHHGGPPHHGGGHHDHHGHHGHHGGW</sequence>
<evidence type="ECO:0000313" key="3">
    <source>
        <dbReference type="EMBL" id="KAK1659060.1"/>
    </source>
</evidence>
<evidence type="ECO:0000256" key="1">
    <source>
        <dbReference type="SAM" id="MobiDB-lite"/>
    </source>
</evidence>
<feature type="region of interest" description="Disordered" evidence="1">
    <location>
        <begin position="134"/>
        <end position="253"/>
    </location>
</feature>
<dbReference type="Pfam" id="PF05433">
    <property type="entry name" value="Rick_17kDa_Anti"/>
    <property type="match status" value="1"/>
</dbReference>
<organism evidence="3 4">
    <name type="scientific">Colletotrichum godetiae</name>
    <dbReference type="NCBI Taxonomy" id="1209918"/>
    <lineage>
        <taxon>Eukaryota</taxon>
        <taxon>Fungi</taxon>
        <taxon>Dikarya</taxon>
        <taxon>Ascomycota</taxon>
        <taxon>Pezizomycotina</taxon>
        <taxon>Sordariomycetes</taxon>
        <taxon>Hypocreomycetidae</taxon>
        <taxon>Glomerellales</taxon>
        <taxon>Glomerellaceae</taxon>
        <taxon>Colletotrichum</taxon>
        <taxon>Colletotrichum acutatum species complex</taxon>
    </lineage>
</organism>
<evidence type="ECO:0000313" key="4">
    <source>
        <dbReference type="Proteomes" id="UP001224890"/>
    </source>
</evidence>
<comment type="caution">
    <text evidence="3">The sequence shown here is derived from an EMBL/GenBank/DDBJ whole genome shotgun (WGS) entry which is preliminary data.</text>
</comment>
<feature type="domain" description="Glycine zipper 2TM" evidence="2">
    <location>
        <begin position="94"/>
        <end position="130"/>
    </location>
</feature>
<feature type="compositionally biased region" description="Basic residues" evidence="1">
    <location>
        <begin position="148"/>
        <end position="160"/>
    </location>
</feature>
<keyword evidence="4" id="KW-1185">Reference proteome</keyword>
<dbReference type="GO" id="GO:0019867">
    <property type="term" value="C:outer membrane"/>
    <property type="evidence" value="ECO:0007669"/>
    <property type="project" value="InterPro"/>
</dbReference>
<dbReference type="Proteomes" id="UP001224890">
    <property type="component" value="Unassembled WGS sequence"/>
</dbReference>
<name>A0AAJ0A9K3_9PEZI</name>
<feature type="region of interest" description="Disordered" evidence="1">
    <location>
        <begin position="1"/>
        <end position="91"/>
    </location>
</feature>
<proteinExistence type="predicted"/>
<feature type="compositionally biased region" description="Polar residues" evidence="1">
    <location>
        <begin position="10"/>
        <end position="23"/>
    </location>
</feature>